<protein>
    <submittedName>
        <fullName evidence="1">Uncharacterized protein</fullName>
    </submittedName>
</protein>
<organism evidence="1 2">
    <name type="scientific">Limnoglobus roseus</name>
    <dbReference type="NCBI Taxonomy" id="2598579"/>
    <lineage>
        <taxon>Bacteria</taxon>
        <taxon>Pseudomonadati</taxon>
        <taxon>Planctomycetota</taxon>
        <taxon>Planctomycetia</taxon>
        <taxon>Gemmatales</taxon>
        <taxon>Gemmataceae</taxon>
        <taxon>Limnoglobus</taxon>
    </lineage>
</organism>
<dbReference type="AlphaFoldDB" id="A0A5C1AJY2"/>
<reference evidence="2" key="1">
    <citation type="submission" date="2019-08" db="EMBL/GenBank/DDBJ databases">
        <title>Limnoglobus roseus gen. nov., sp. nov., a novel freshwater planctomycete with a giant genome from the family Gemmataceae.</title>
        <authorList>
            <person name="Kulichevskaya I.S."/>
            <person name="Naumoff D.G."/>
            <person name="Miroshnikov K."/>
            <person name="Ivanova A."/>
            <person name="Philippov D.A."/>
            <person name="Hakobyan A."/>
            <person name="Rijpstra I.C."/>
            <person name="Sinninghe Damste J.S."/>
            <person name="Liesack W."/>
            <person name="Dedysh S.N."/>
        </authorList>
    </citation>
    <scope>NUCLEOTIDE SEQUENCE [LARGE SCALE GENOMIC DNA]</scope>
    <source>
        <strain evidence="2">PX52</strain>
    </source>
</reference>
<sequence>MCRVRKPKCVEGLDTESFHVWYVSHRPGGYFVQSKSGTVDEKHGQFVSAEDAQEYHDDRFNEFDGEPDDDHESRGAFLFAMARWMKTDRRGADFGRLASLLSEVYQIATRLRLEHPRMCECPGCLYLMAMDEVRPGVRKFIWDGIDELPDSVKELSAALGLNFPRDRTDLGKRFRRAKVEAAARPRLMYVLPSQVVPAGS</sequence>
<name>A0A5C1AJY2_9BACT</name>
<keyword evidence="2" id="KW-1185">Reference proteome</keyword>
<dbReference type="RefSeq" id="WP_149112848.1">
    <property type="nucleotide sequence ID" value="NZ_CP042425.1"/>
</dbReference>
<dbReference type="KEGG" id="lrs:PX52LOC_05347"/>
<evidence type="ECO:0000313" key="2">
    <source>
        <dbReference type="Proteomes" id="UP000324974"/>
    </source>
</evidence>
<proteinExistence type="predicted"/>
<dbReference type="Proteomes" id="UP000324974">
    <property type="component" value="Chromosome"/>
</dbReference>
<accession>A0A5C1AJY2</accession>
<dbReference type="EMBL" id="CP042425">
    <property type="protein sequence ID" value="QEL18326.1"/>
    <property type="molecule type" value="Genomic_DNA"/>
</dbReference>
<evidence type="ECO:0000313" key="1">
    <source>
        <dbReference type="EMBL" id="QEL18326.1"/>
    </source>
</evidence>
<gene>
    <name evidence="1" type="ORF">PX52LOC_05347</name>
</gene>